<proteinExistence type="predicted"/>
<dbReference type="Gene3D" id="3.30.420.10">
    <property type="entry name" value="Ribonuclease H-like superfamily/Ribonuclease H"/>
    <property type="match status" value="1"/>
</dbReference>
<comment type="caution">
    <text evidence="2">The sequence shown here is derived from an EMBL/GenBank/DDBJ whole genome shotgun (WGS) entry which is preliminary data.</text>
</comment>
<feature type="region of interest" description="Disordered" evidence="1">
    <location>
        <begin position="167"/>
        <end position="190"/>
    </location>
</feature>
<organism evidence="2 3">
    <name type="scientific">Haemaphysalis longicornis</name>
    <name type="common">Bush tick</name>
    <dbReference type="NCBI Taxonomy" id="44386"/>
    <lineage>
        <taxon>Eukaryota</taxon>
        <taxon>Metazoa</taxon>
        <taxon>Ecdysozoa</taxon>
        <taxon>Arthropoda</taxon>
        <taxon>Chelicerata</taxon>
        <taxon>Arachnida</taxon>
        <taxon>Acari</taxon>
        <taxon>Parasitiformes</taxon>
        <taxon>Ixodida</taxon>
        <taxon>Ixodoidea</taxon>
        <taxon>Ixodidae</taxon>
        <taxon>Haemaphysalinae</taxon>
        <taxon>Haemaphysalis</taxon>
    </lineage>
</organism>
<dbReference type="InterPro" id="IPR012337">
    <property type="entry name" value="RNaseH-like_sf"/>
</dbReference>
<dbReference type="InterPro" id="IPR036397">
    <property type="entry name" value="RNaseH_sf"/>
</dbReference>
<dbReference type="GO" id="GO:0003676">
    <property type="term" value="F:nucleic acid binding"/>
    <property type="evidence" value="ECO:0007669"/>
    <property type="project" value="InterPro"/>
</dbReference>
<dbReference type="AlphaFoldDB" id="A0A9J6GBQ9"/>
<dbReference type="OrthoDB" id="6508714at2759"/>
<evidence type="ECO:0000256" key="1">
    <source>
        <dbReference type="SAM" id="MobiDB-lite"/>
    </source>
</evidence>
<protein>
    <recommendedName>
        <fullName evidence="4">Integrase catalytic domain-containing protein</fullName>
    </recommendedName>
</protein>
<gene>
    <name evidence="2" type="ORF">HPB48_018472</name>
</gene>
<evidence type="ECO:0000313" key="3">
    <source>
        <dbReference type="Proteomes" id="UP000821853"/>
    </source>
</evidence>
<keyword evidence="3" id="KW-1185">Reference proteome</keyword>
<accession>A0A9J6GBQ9</accession>
<dbReference type="Proteomes" id="UP000821853">
    <property type="component" value="Chromosome 4"/>
</dbReference>
<dbReference type="OMA" id="QPCATIT"/>
<dbReference type="EMBL" id="JABSTR010000006">
    <property type="protein sequence ID" value="KAH9372627.1"/>
    <property type="molecule type" value="Genomic_DNA"/>
</dbReference>
<evidence type="ECO:0008006" key="4">
    <source>
        <dbReference type="Google" id="ProtNLM"/>
    </source>
</evidence>
<dbReference type="InterPro" id="IPR050951">
    <property type="entry name" value="Retrovirus_Pol_polyprotein"/>
</dbReference>
<dbReference type="SUPFAM" id="SSF53098">
    <property type="entry name" value="Ribonuclease H-like"/>
    <property type="match status" value="1"/>
</dbReference>
<name>A0A9J6GBQ9_HAELO</name>
<dbReference type="PANTHER" id="PTHR37984:SF5">
    <property type="entry name" value="PROTEIN NYNRIN-LIKE"/>
    <property type="match status" value="1"/>
</dbReference>
<reference evidence="2 3" key="1">
    <citation type="journal article" date="2020" name="Cell">
        <title>Large-Scale Comparative Analyses of Tick Genomes Elucidate Their Genetic Diversity and Vector Capacities.</title>
        <authorList>
            <consortium name="Tick Genome and Microbiome Consortium (TIGMIC)"/>
            <person name="Jia N."/>
            <person name="Wang J."/>
            <person name="Shi W."/>
            <person name="Du L."/>
            <person name="Sun Y."/>
            <person name="Zhan W."/>
            <person name="Jiang J.F."/>
            <person name="Wang Q."/>
            <person name="Zhang B."/>
            <person name="Ji P."/>
            <person name="Bell-Sakyi L."/>
            <person name="Cui X.M."/>
            <person name="Yuan T.T."/>
            <person name="Jiang B.G."/>
            <person name="Yang W.F."/>
            <person name="Lam T.T."/>
            <person name="Chang Q.C."/>
            <person name="Ding S.J."/>
            <person name="Wang X.J."/>
            <person name="Zhu J.G."/>
            <person name="Ruan X.D."/>
            <person name="Zhao L."/>
            <person name="Wei J.T."/>
            <person name="Ye R.Z."/>
            <person name="Que T.C."/>
            <person name="Du C.H."/>
            <person name="Zhou Y.H."/>
            <person name="Cheng J.X."/>
            <person name="Dai P.F."/>
            <person name="Guo W.B."/>
            <person name="Han X.H."/>
            <person name="Huang E.J."/>
            <person name="Li L.F."/>
            <person name="Wei W."/>
            <person name="Gao Y.C."/>
            <person name="Liu J.Z."/>
            <person name="Shao H.Z."/>
            <person name="Wang X."/>
            <person name="Wang C.C."/>
            <person name="Yang T.C."/>
            <person name="Huo Q.B."/>
            <person name="Li W."/>
            <person name="Chen H.Y."/>
            <person name="Chen S.E."/>
            <person name="Zhou L.G."/>
            <person name="Ni X.B."/>
            <person name="Tian J.H."/>
            <person name="Sheng Y."/>
            <person name="Liu T."/>
            <person name="Pan Y.S."/>
            <person name="Xia L.Y."/>
            <person name="Li J."/>
            <person name="Zhao F."/>
            <person name="Cao W.C."/>
        </authorList>
    </citation>
    <scope>NUCLEOTIDE SEQUENCE [LARGE SCALE GENOMIC DNA]</scope>
    <source>
        <strain evidence="2">HaeL-2018</strain>
    </source>
</reference>
<sequence>MSHFRISHVTSSPYYPRGNGMAERAGQEEKKLLKKCPFSKLAFFSALLEWRNTPRDDRLKSPAERLMGRHTRTQLPVTDYHLEPRAVSPEEVRQRLRKIRHKQRVYYNRGTRCLPELESGSRVSVYETRSKTWAPAVVVGPAGTAQSYVVSTESGQQLRRTWEHLRTTETDTNDSQAKSEPVTHIPEDNTSTSIRRSECVRQQPCATITRITEHLHC</sequence>
<dbReference type="VEuPathDB" id="VectorBase:HLOH_062929"/>
<evidence type="ECO:0000313" key="2">
    <source>
        <dbReference type="EMBL" id="KAH9372627.1"/>
    </source>
</evidence>
<dbReference type="PANTHER" id="PTHR37984">
    <property type="entry name" value="PROTEIN CBG26694"/>
    <property type="match status" value="1"/>
</dbReference>